<dbReference type="InterPro" id="IPR001962">
    <property type="entry name" value="Asn_synthase"/>
</dbReference>
<evidence type="ECO:0000313" key="13">
    <source>
        <dbReference type="Proteomes" id="UP000824071"/>
    </source>
</evidence>
<dbReference type="EMBL" id="DVMW01000025">
    <property type="protein sequence ID" value="HIU35642.1"/>
    <property type="molecule type" value="Genomic_DNA"/>
</dbReference>
<feature type="binding site" evidence="10">
    <location>
        <position position="295"/>
    </location>
    <ligand>
        <name>ATP</name>
        <dbReference type="ChEBI" id="CHEBI:30616"/>
    </ligand>
</feature>
<protein>
    <recommendedName>
        <fullName evidence="3">asparagine synthase (glutamine-hydrolyzing)</fullName>
        <ecNumber evidence="3">6.3.5.4</ecNumber>
    </recommendedName>
</protein>
<evidence type="ECO:0000256" key="1">
    <source>
        <dbReference type="ARBA" id="ARBA00005187"/>
    </source>
</evidence>
<evidence type="ECO:0000313" key="12">
    <source>
        <dbReference type="EMBL" id="HIU35642.1"/>
    </source>
</evidence>
<keyword evidence="12" id="KW-0436">Ligase</keyword>
<dbReference type="Gene3D" id="3.40.50.620">
    <property type="entry name" value="HUPs"/>
    <property type="match status" value="1"/>
</dbReference>
<evidence type="ECO:0000256" key="6">
    <source>
        <dbReference type="ARBA" id="ARBA00022888"/>
    </source>
</evidence>
<evidence type="ECO:0000256" key="10">
    <source>
        <dbReference type="PIRSR" id="PIRSR001589-2"/>
    </source>
</evidence>
<dbReference type="CDD" id="cd00712">
    <property type="entry name" value="AsnB"/>
    <property type="match status" value="1"/>
</dbReference>
<evidence type="ECO:0000259" key="11">
    <source>
        <dbReference type="PROSITE" id="PS51278"/>
    </source>
</evidence>
<dbReference type="GO" id="GO:0005829">
    <property type="term" value="C:cytosol"/>
    <property type="evidence" value="ECO:0007669"/>
    <property type="project" value="TreeGrafter"/>
</dbReference>
<feature type="domain" description="Glutamine amidotransferase type-2" evidence="11">
    <location>
        <begin position="2"/>
        <end position="213"/>
    </location>
</feature>
<dbReference type="GO" id="GO:0004066">
    <property type="term" value="F:asparagine synthase (glutamine-hydrolyzing) activity"/>
    <property type="evidence" value="ECO:0007669"/>
    <property type="project" value="UniProtKB-EC"/>
</dbReference>
<reference evidence="12" key="2">
    <citation type="journal article" date="2021" name="PeerJ">
        <title>Extensive microbial diversity within the chicken gut microbiome revealed by metagenomics and culture.</title>
        <authorList>
            <person name="Gilroy R."/>
            <person name="Ravi A."/>
            <person name="Getino M."/>
            <person name="Pursley I."/>
            <person name="Horton D.L."/>
            <person name="Alikhan N.F."/>
            <person name="Baker D."/>
            <person name="Gharbi K."/>
            <person name="Hall N."/>
            <person name="Watson M."/>
            <person name="Adriaenssens E.M."/>
            <person name="Foster-Nyarko E."/>
            <person name="Jarju S."/>
            <person name="Secka A."/>
            <person name="Antonio M."/>
            <person name="Oren A."/>
            <person name="Chaudhuri R.R."/>
            <person name="La Ragione R."/>
            <person name="Hildebrand F."/>
            <person name="Pallen M.J."/>
        </authorList>
    </citation>
    <scope>NUCLEOTIDE SEQUENCE</scope>
    <source>
        <strain evidence="12">ChiGjej1B1-19959</strain>
    </source>
</reference>
<evidence type="ECO:0000256" key="4">
    <source>
        <dbReference type="ARBA" id="ARBA00022741"/>
    </source>
</evidence>
<evidence type="ECO:0000256" key="3">
    <source>
        <dbReference type="ARBA" id="ARBA00012737"/>
    </source>
</evidence>
<dbReference type="GO" id="GO:0005524">
    <property type="term" value="F:ATP binding"/>
    <property type="evidence" value="ECO:0007669"/>
    <property type="project" value="UniProtKB-KW"/>
</dbReference>
<dbReference type="InterPro" id="IPR006426">
    <property type="entry name" value="Asn_synth_AEB"/>
</dbReference>
<gene>
    <name evidence="12" type="primary">asnB</name>
    <name evidence="12" type="ORF">IAC53_03430</name>
</gene>
<feature type="binding site" evidence="10">
    <location>
        <position position="100"/>
    </location>
    <ligand>
        <name>L-glutamine</name>
        <dbReference type="ChEBI" id="CHEBI:58359"/>
    </ligand>
</feature>
<dbReference type="InterPro" id="IPR051786">
    <property type="entry name" value="ASN_synthetase/amidase"/>
</dbReference>
<dbReference type="Pfam" id="PF00733">
    <property type="entry name" value="Asn_synthase"/>
    <property type="match status" value="1"/>
</dbReference>
<keyword evidence="5 10" id="KW-0067">ATP-binding</keyword>
<dbReference type="GO" id="GO:0006529">
    <property type="term" value="P:asparagine biosynthetic process"/>
    <property type="evidence" value="ECO:0007669"/>
    <property type="project" value="UniProtKB-KW"/>
</dbReference>
<dbReference type="InterPro" id="IPR033738">
    <property type="entry name" value="AsnB_N"/>
</dbReference>
<reference evidence="12" key="1">
    <citation type="submission" date="2020-10" db="EMBL/GenBank/DDBJ databases">
        <authorList>
            <person name="Gilroy R."/>
        </authorList>
    </citation>
    <scope>NUCLEOTIDE SEQUENCE</scope>
    <source>
        <strain evidence="12">ChiGjej1B1-19959</strain>
    </source>
</reference>
<comment type="similarity">
    <text evidence="2">Belongs to the asparagine synthetase family.</text>
</comment>
<comment type="pathway">
    <text evidence="1">Amino-acid biosynthesis; L-asparagine biosynthesis; L-asparagine from L-aspartate (L-Gln route): step 1/1.</text>
</comment>
<dbReference type="SUPFAM" id="SSF56235">
    <property type="entry name" value="N-terminal nucleophile aminohydrolases (Ntn hydrolases)"/>
    <property type="match status" value="1"/>
</dbReference>
<name>A0A9D1IE54_9FIRM</name>
<dbReference type="EC" id="6.3.5.4" evidence="3"/>
<keyword evidence="4 10" id="KW-0547">Nucleotide-binding</keyword>
<evidence type="ECO:0000256" key="8">
    <source>
        <dbReference type="ARBA" id="ARBA00048741"/>
    </source>
</evidence>
<dbReference type="PROSITE" id="PS51278">
    <property type="entry name" value="GATASE_TYPE_2"/>
    <property type="match status" value="1"/>
</dbReference>
<dbReference type="InterPro" id="IPR014729">
    <property type="entry name" value="Rossmann-like_a/b/a_fold"/>
</dbReference>
<keyword evidence="9" id="KW-0028">Amino-acid biosynthesis</keyword>
<keyword evidence="7 9" id="KW-0315">Glutamine amidotransferase</keyword>
<dbReference type="InterPro" id="IPR017932">
    <property type="entry name" value="GATase_2_dom"/>
</dbReference>
<accession>A0A9D1IE54</accession>
<dbReference type="PIRSF" id="PIRSF001589">
    <property type="entry name" value="Asn_synthetase_glu-h"/>
    <property type="match status" value="1"/>
</dbReference>
<dbReference type="CDD" id="cd01991">
    <property type="entry name" value="Asn_synthase_B_C"/>
    <property type="match status" value="1"/>
</dbReference>
<evidence type="ECO:0000256" key="7">
    <source>
        <dbReference type="ARBA" id="ARBA00022962"/>
    </source>
</evidence>
<dbReference type="Gene3D" id="3.60.20.10">
    <property type="entry name" value="Glutamine Phosphoribosylpyrophosphate, subunit 1, domain 1"/>
    <property type="match status" value="1"/>
</dbReference>
<dbReference type="PANTHER" id="PTHR43284">
    <property type="entry name" value="ASPARAGINE SYNTHETASE (GLUTAMINE-HYDROLYZING)"/>
    <property type="match status" value="1"/>
</dbReference>
<keyword evidence="6 9" id="KW-0061">Asparagine biosynthesis</keyword>
<dbReference type="Proteomes" id="UP000824071">
    <property type="component" value="Unassembled WGS sequence"/>
</dbReference>
<evidence type="ECO:0000256" key="9">
    <source>
        <dbReference type="PIRSR" id="PIRSR001589-1"/>
    </source>
</evidence>
<organism evidence="12 13">
    <name type="scientific">Candidatus Fimenecus excrementigallinarum</name>
    <dbReference type="NCBI Taxonomy" id="2840816"/>
    <lineage>
        <taxon>Bacteria</taxon>
        <taxon>Bacillati</taxon>
        <taxon>Bacillota</taxon>
        <taxon>Clostridia</taxon>
        <taxon>Candidatus Fimenecus</taxon>
    </lineage>
</organism>
<feature type="active site" description="For GATase activity" evidence="9">
    <location>
        <position position="2"/>
    </location>
</feature>
<evidence type="ECO:0000256" key="5">
    <source>
        <dbReference type="ARBA" id="ARBA00022840"/>
    </source>
</evidence>
<dbReference type="SUPFAM" id="SSF52402">
    <property type="entry name" value="Adenine nucleotide alpha hydrolases-like"/>
    <property type="match status" value="1"/>
</dbReference>
<dbReference type="Pfam" id="PF13537">
    <property type="entry name" value="GATase_7"/>
    <property type="match status" value="1"/>
</dbReference>
<dbReference type="NCBIfam" id="TIGR01536">
    <property type="entry name" value="asn_synth_AEB"/>
    <property type="match status" value="1"/>
</dbReference>
<evidence type="ECO:0000256" key="2">
    <source>
        <dbReference type="ARBA" id="ARBA00005752"/>
    </source>
</evidence>
<comment type="caution">
    <text evidence="12">The sequence shown here is derived from an EMBL/GenBank/DDBJ whole genome shotgun (WGS) entry which is preliminary data.</text>
</comment>
<dbReference type="InterPro" id="IPR029055">
    <property type="entry name" value="Ntn_hydrolases_N"/>
</dbReference>
<dbReference type="AlphaFoldDB" id="A0A9D1IE54"/>
<proteinExistence type="inferred from homology"/>
<dbReference type="PANTHER" id="PTHR43284:SF1">
    <property type="entry name" value="ASPARAGINE SYNTHETASE"/>
    <property type="match status" value="1"/>
</dbReference>
<sequence length="616" mass="70477">MCGICGILDRTGRRLITTEMIERMLASIRHRGPDGERVKLLDGVGLGFNRLSFIDLSGGMQPIDNEDETVTMICNGEIFNYRELRAELTAQGHTFRTGTDVEVILHLYEEHGLDFPNRLNGQFAIALYDRRKEELLLVRDQIGIAPLFYTVADGCLIFASEIKAILECPWVERRLNLKAVDQLMNYPGVVSPETFFAGISSLRAGHLLRVPKAGGAPIADTEYWDLCYPTEEPEDRGEAYYVERLRELLKQSISRRLFADVPVGFYVSGGLDSSVVACYIGKYLLDSYYSFSAEIGEADLDESRFQKIVQRCVQSKHYSTRVREAEIWQNLYDVVYHAESGLKESYDVAAYLLSGLVRQSPAKAVLTGQGSDEFFCGYVGYMVDLFREMQKGKMTAEECAVNERLWGDPYFRYERNHPEIRKIHRTIYSDRLRGEIDKFSAWSESPINVARVQGLSAPKRRSYIDYKLRLSDHLLTEHGDRMFFSHSVEGRHPFLDAQLLSFITQIPDKYKLNGANEKYILKKAGEGIVPDEILKRRKFPFQAPGMSAMVKKSNGKMEFLSDALLKKYDVFDINKVHEMIDVYMADDFRLMGAYEIDYLLIVMTVTMLCERYGLKT</sequence>
<comment type="catalytic activity">
    <reaction evidence="8">
        <text>L-aspartate + L-glutamine + ATP + H2O = L-asparagine + L-glutamate + AMP + diphosphate + H(+)</text>
        <dbReference type="Rhea" id="RHEA:12228"/>
        <dbReference type="ChEBI" id="CHEBI:15377"/>
        <dbReference type="ChEBI" id="CHEBI:15378"/>
        <dbReference type="ChEBI" id="CHEBI:29985"/>
        <dbReference type="ChEBI" id="CHEBI:29991"/>
        <dbReference type="ChEBI" id="CHEBI:30616"/>
        <dbReference type="ChEBI" id="CHEBI:33019"/>
        <dbReference type="ChEBI" id="CHEBI:58048"/>
        <dbReference type="ChEBI" id="CHEBI:58359"/>
        <dbReference type="ChEBI" id="CHEBI:456215"/>
        <dbReference type="EC" id="6.3.5.4"/>
    </reaction>
</comment>